<sequence length="192" mass="21450">MAWFHHALQGSGQPDAPTVEDVSHTQVSMHTITQLGMSDGQGWSTLPSVSISDFPSASGGIVPQRLEALSCTSLSMGSRQDPVPLSFVTLQEQRCVLSWFLGWNVAQKQRFLEDLISKAVPGKVSSLLDQLNTLQVNDRPPNIFECQLRLWTQWFDSWSEEERNAFLNCLEEKDPTFVAFFYNQVAGTAGRD</sequence>
<dbReference type="RefSeq" id="XP_068079356.1">
    <property type="nucleotide sequence ID" value="XM_068223255.1"/>
</dbReference>
<dbReference type="PANTHER" id="PTHR16260">
    <property type="entry name" value="SIMILAR TO 1700123O20RIK PROTEIN"/>
    <property type="match status" value="1"/>
</dbReference>
<reference evidence="3 4" key="4">
    <citation type="submission" date="2025-04" db="UniProtKB">
        <authorList>
            <consortium name="RefSeq"/>
        </authorList>
    </citation>
    <scope>IDENTIFICATION</scope>
    <source>
        <strain evidence="3 4">Tuebingen</strain>
    </source>
</reference>
<dbReference type="STRING" id="7955.ENSDARP00000123563"/>
<evidence type="ECO:0000313" key="1">
    <source>
        <dbReference type="Ensembl" id="ENSDARP00000123563"/>
    </source>
</evidence>
<accession>A0A8M1N317</accession>
<dbReference type="ZFIN" id="ZDB-GENE-030616-582">
    <property type="gene designation" value="si:ch211-14a17.11"/>
</dbReference>
<dbReference type="GeneTree" id="ENSGT00390000007438"/>
<dbReference type="EMBL" id="AL928674">
    <property type="status" value="NOT_ANNOTATED_CDS"/>
    <property type="molecule type" value="Genomic_DNA"/>
</dbReference>
<accession>B0R0G9</accession>
<keyword evidence="2" id="KW-1185">Reference proteome</keyword>
<dbReference type="PANTHER" id="PTHR16260:SF3">
    <property type="entry name" value="CHROMOSOME 14 OPEN READING FRAME 119-LIKE-RELATED"/>
    <property type="match status" value="1"/>
</dbReference>
<dbReference type="KEGG" id="dre:368892"/>
<dbReference type="OrthoDB" id="6514241at2759"/>
<evidence type="ECO:0000313" key="2">
    <source>
        <dbReference type="Proteomes" id="UP000000437"/>
    </source>
</evidence>
<gene>
    <name evidence="1 3 4 5 6 7 8" type="primary">si:ch211-14a17.11</name>
    <name evidence="3 4 5 6 7" type="synonym">si:zc14a17.11</name>
    <name evidence="3 4 5 6 7" type="synonym">zgc:110048</name>
</gene>
<name>B0R0G9_DANRE</name>
<dbReference type="RefSeq" id="XP_068079357.1">
    <property type="nucleotide sequence ID" value="XM_068223256.1"/>
</dbReference>
<evidence type="ECO:0000313" key="5">
    <source>
        <dbReference type="RefSeq" id="NP_001231724.1"/>
    </source>
</evidence>
<protein>
    <submittedName>
        <fullName evidence="1">Si:ch211-14a17.11</fullName>
    </submittedName>
    <submittedName>
        <fullName evidence="3 4 6 7">Uncharacterized protein C14orf119 homolog</fullName>
    </submittedName>
</protein>
<proteinExistence type="predicted"/>
<dbReference type="GeneID" id="368892"/>
<dbReference type="RefSeq" id="NP_001007178.3">
    <property type="nucleotide sequence ID" value="NM_001007177.3"/>
</dbReference>
<reference evidence="1" key="2">
    <citation type="submission" date="2013-08" db="UniProtKB">
        <authorList>
            <consortium name="Ensembl"/>
        </authorList>
    </citation>
    <scope>IDENTIFICATION</scope>
    <source>
        <strain evidence="1">Tuebingen</strain>
    </source>
</reference>
<dbReference type="AlphaFoldDB" id="B0R0G9"/>
<reference evidence="1 2" key="1">
    <citation type="journal article" date="2013" name="Nature">
        <title>The zebrafish reference genome sequence and its relationship to the human genome.</title>
        <authorList>
            <consortium name="Genome Reference Consortium Zebrafish"/>
            <person name="Howe K."/>
            <person name="Clark M.D."/>
            <person name="Torroja C.F."/>
            <person name="Torrance J."/>
            <person name="Berthelot C."/>
            <person name="Muffato M."/>
            <person name="Collins J.E."/>
            <person name="Humphray S."/>
            <person name="McLaren K."/>
            <person name="Matthews L."/>
            <person name="McLaren S."/>
            <person name="Sealy I."/>
            <person name="Caccamo M."/>
            <person name="Churcher C."/>
            <person name="Scott C."/>
            <person name="Barrett J.C."/>
            <person name="Koch R."/>
            <person name="Rauch G.J."/>
            <person name="White S."/>
            <person name="Chow W."/>
            <person name="Kilian B."/>
            <person name="Quintais L.T."/>
            <person name="Guerra-Assuncao J.A."/>
            <person name="Zhou Y."/>
            <person name="Gu Y."/>
            <person name="Yen J."/>
            <person name="Vogel J.H."/>
            <person name="Eyre T."/>
            <person name="Redmond S."/>
            <person name="Banerjee R."/>
            <person name="Chi J."/>
            <person name="Fu B."/>
            <person name="Langley E."/>
            <person name="Maguire S.F."/>
            <person name="Laird G.K."/>
            <person name="Lloyd D."/>
            <person name="Kenyon E."/>
            <person name="Donaldson S."/>
            <person name="Sehra H."/>
            <person name="Almeida-King J."/>
            <person name="Loveland J."/>
            <person name="Trevanion S."/>
            <person name="Jones M."/>
            <person name="Quail M."/>
            <person name="Willey D."/>
            <person name="Hunt A."/>
            <person name="Burton J."/>
            <person name="Sims S."/>
            <person name="McLay K."/>
            <person name="Plumb B."/>
            <person name="Davis J."/>
            <person name="Clee C."/>
            <person name="Oliver K."/>
            <person name="Clark R."/>
            <person name="Riddle C."/>
            <person name="Elliot D."/>
            <person name="Eliott D."/>
            <person name="Threadgold G."/>
            <person name="Harden G."/>
            <person name="Ware D."/>
            <person name="Begum S."/>
            <person name="Mortimore B."/>
            <person name="Mortimer B."/>
            <person name="Kerry G."/>
            <person name="Heath P."/>
            <person name="Phillimore B."/>
            <person name="Tracey A."/>
            <person name="Corby N."/>
            <person name="Dunn M."/>
            <person name="Johnson C."/>
            <person name="Wood J."/>
            <person name="Clark S."/>
            <person name="Pelan S."/>
            <person name="Griffiths G."/>
            <person name="Smith M."/>
            <person name="Glithero R."/>
            <person name="Howden P."/>
            <person name="Barker N."/>
            <person name="Lloyd C."/>
            <person name="Stevens C."/>
            <person name="Harley J."/>
            <person name="Holt K."/>
            <person name="Panagiotidis G."/>
            <person name="Lovell J."/>
            <person name="Beasley H."/>
            <person name="Henderson C."/>
            <person name="Gordon D."/>
            <person name="Auger K."/>
            <person name="Wright D."/>
            <person name="Collins J."/>
            <person name="Raisen C."/>
            <person name="Dyer L."/>
            <person name="Leung K."/>
            <person name="Robertson L."/>
            <person name="Ambridge K."/>
            <person name="Leongamornlert D."/>
            <person name="McGuire S."/>
            <person name="Gilderthorp R."/>
            <person name="Griffiths C."/>
            <person name="Manthravadi D."/>
            <person name="Nichol S."/>
            <person name="Barker G."/>
            <person name="Whitehead S."/>
            <person name="Kay M."/>
            <person name="Brown J."/>
            <person name="Murnane C."/>
            <person name="Gray E."/>
            <person name="Humphries M."/>
            <person name="Sycamore N."/>
            <person name="Barker D."/>
            <person name="Saunders D."/>
            <person name="Wallis J."/>
            <person name="Babbage A."/>
            <person name="Hammond S."/>
            <person name="Mashreghi-Mohammadi M."/>
            <person name="Barr L."/>
            <person name="Martin S."/>
            <person name="Wray P."/>
            <person name="Ellington A."/>
            <person name="Matthews N."/>
            <person name="Ellwood M."/>
            <person name="Woodmansey R."/>
            <person name="Clark G."/>
            <person name="Cooper J."/>
            <person name="Cooper J."/>
            <person name="Tromans A."/>
            <person name="Grafham D."/>
            <person name="Skuce C."/>
            <person name="Pandian R."/>
            <person name="Andrews R."/>
            <person name="Harrison E."/>
            <person name="Kimberley A."/>
            <person name="Garnett J."/>
            <person name="Fosker N."/>
            <person name="Hall R."/>
            <person name="Garner P."/>
            <person name="Kelly D."/>
            <person name="Bird C."/>
            <person name="Palmer S."/>
            <person name="Gehring I."/>
            <person name="Berger A."/>
            <person name="Dooley C.M."/>
            <person name="Ersan-Urun Z."/>
            <person name="Eser C."/>
            <person name="Geiger H."/>
            <person name="Geisler M."/>
            <person name="Karotki L."/>
            <person name="Kirn A."/>
            <person name="Konantz J."/>
            <person name="Konantz M."/>
            <person name="Oberlander M."/>
            <person name="Rudolph-Geiger S."/>
            <person name="Teucke M."/>
            <person name="Lanz C."/>
            <person name="Raddatz G."/>
            <person name="Osoegawa K."/>
            <person name="Zhu B."/>
            <person name="Rapp A."/>
            <person name="Widaa S."/>
            <person name="Langford C."/>
            <person name="Yang F."/>
            <person name="Schuster S.C."/>
            <person name="Carter N.P."/>
            <person name="Harrow J."/>
            <person name="Ning Z."/>
            <person name="Herrero J."/>
            <person name="Searle S.M."/>
            <person name="Enright A."/>
            <person name="Geisler R."/>
            <person name="Plasterk R.H."/>
            <person name="Lee C."/>
            <person name="Westerfield M."/>
            <person name="de Jong P.J."/>
            <person name="Zon L.I."/>
            <person name="Postlethwait J.H."/>
            <person name="Nusslein-Volhard C."/>
            <person name="Hubbard T.J."/>
            <person name="Roest Crollius H."/>
            <person name="Rogers J."/>
            <person name="Stemple D.L."/>
        </authorList>
    </citation>
    <scope>NUCLEOTIDE SEQUENCE [LARGE SCALE GENOMIC DNA]</scope>
    <source>
        <strain evidence="1 2">Tuebingen</strain>
    </source>
</reference>
<dbReference type="Pfam" id="PF14969">
    <property type="entry name" value="DUF4508"/>
    <property type="match status" value="1"/>
</dbReference>
<dbReference type="Ensembl" id="ENSDART00000131384.2">
    <property type="protein sequence ID" value="ENSDARP00000123563.1"/>
    <property type="gene ID" value="ENSDARG00000054292.8"/>
</dbReference>
<dbReference type="Proteomes" id="UP000000437">
    <property type="component" value="Chromosome 2"/>
</dbReference>
<dbReference type="ExpressionAtlas" id="B0R0G9">
    <property type="expression patterns" value="baseline and differential"/>
</dbReference>
<dbReference type="eggNOG" id="ENOG502S13Y">
    <property type="taxonomic scope" value="Eukaryota"/>
</dbReference>
<dbReference type="PaxDb" id="7955-ENSDARP00000123563"/>
<dbReference type="AGR" id="ZFIN:ZDB-GENE-030616-582"/>
<dbReference type="RefSeq" id="NP_001231723.1">
    <property type="nucleotide sequence ID" value="NM_001244794.1"/>
</dbReference>
<evidence type="ECO:0000313" key="3">
    <source>
        <dbReference type="RefSeq" id="NP_001007178.3"/>
    </source>
</evidence>
<dbReference type="Bgee" id="ENSDARG00000054292">
    <property type="expression patterns" value="Expressed in mature ovarian follicle and 23 other cell types or tissues"/>
</dbReference>
<organism evidence="1">
    <name type="scientific">Danio rerio</name>
    <name type="common">Zebrafish</name>
    <name type="synonym">Brachydanio rerio</name>
    <dbReference type="NCBI Taxonomy" id="7955"/>
    <lineage>
        <taxon>Eukaryota</taxon>
        <taxon>Metazoa</taxon>
        <taxon>Chordata</taxon>
        <taxon>Craniata</taxon>
        <taxon>Vertebrata</taxon>
        <taxon>Euteleostomi</taxon>
        <taxon>Actinopterygii</taxon>
        <taxon>Neopterygii</taxon>
        <taxon>Teleostei</taxon>
        <taxon>Ostariophysi</taxon>
        <taxon>Cypriniformes</taxon>
        <taxon>Danionidae</taxon>
        <taxon>Danioninae</taxon>
        <taxon>Danio</taxon>
    </lineage>
</organism>
<evidence type="ECO:0000313" key="6">
    <source>
        <dbReference type="RefSeq" id="XP_068079356.1"/>
    </source>
</evidence>
<dbReference type="RefSeq" id="NP_001231724.1">
    <property type="nucleotide sequence ID" value="NM_001244795.1"/>
</dbReference>
<reference evidence="3 4" key="3">
    <citation type="journal article" date="2016" name="BMC Genomics">
        <title>Gene evolution and gene expression after whole genome duplication in fish: the PhyloFish database.</title>
        <authorList>
            <person name="Pasquier J."/>
            <person name="Cabau C."/>
            <person name="Nguyen T."/>
            <person name="Jouanno E."/>
            <person name="Severac D."/>
            <person name="Braasch I."/>
            <person name="Journot L."/>
            <person name="Pontarotti P."/>
            <person name="Klopp C."/>
            <person name="Postlethwait J.H."/>
            <person name="Guiguen Y."/>
            <person name="Bobe J."/>
        </authorList>
    </citation>
    <scope>NUCLEOTIDE SEQUENCE</scope>
    <source>
        <strain evidence="3 4">Tuebingen</strain>
    </source>
</reference>
<dbReference type="Ensembl" id="ENSDART00000159396.2">
    <property type="protein sequence ID" value="ENSDARP00000136490.1"/>
    <property type="gene ID" value="ENSDARG00000054292.8"/>
</dbReference>
<evidence type="ECO:0000313" key="8">
    <source>
        <dbReference type="ZFIN" id="ZDB-GENE-030616-582"/>
    </source>
</evidence>
<evidence type="ECO:0000313" key="7">
    <source>
        <dbReference type="RefSeq" id="XP_068079357.1"/>
    </source>
</evidence>
<evidence type="ECO:0000313" key="4">
    <source>
        <dbReference type="RefSeq" id="NP_001231723.1"/>
    </source>
</evidence>
<dbReference type="InterPro" id="IPR028019">
    <property type="entry name" value="DUF4508"/>
</dbReference>